<evidence type="ECO:0000256" key="1">
    <source>
        <dbReference type="SAM" id="MobiDB-lite"/>
    </source>
</evidence>
<gene>
    <name evidence="2" type="ORF">CLV72_11650</name>
</gene>
<feature type="compositionally biased region" description="Polar residues" evidence="1">
    <location>
        <begin position="1"/>
        <end position="10"/>
    </location>
</feature>
<evidence type="ECO:0000313" key="3">
    <source>
        <dbReference type="Proteomes" id="UP000237846"/>
    </source>
</evidence>
<reference evidence="2 3" key="1">
    <citation type="submission" date="2018-03" db="EMBL/GenBank/DDBJ databases">
        <title>Genomic Encyclopedia of Archaeal and Bacterial Type Strains, Phase II (KMG-II): from individual species to whole genera.</title>
        <authorList>
            <person name="Goeker M."/>
        </authorList>
    </citation>
    <scope>NUCLEOTIDE SEQUENCE [LARGE SCALE GENOMIC DNA]</scope>
    <source>
        <strain evidence="2 3">DSM 45601</strain>
    </source>
</reference>
<feature type="region of interest" description="Disordered" evidence="1">
    <location>
        <begin position="1"/>
        <end position="32"/>
    </location>
</feature>
<dbReference type="AlphaFoldDB" id="A0A2T0PPN7"/>
<comment type="caution">
    <text evidence="2">The sequence shown here is derived from an EMBL/GenBank/DDBJ whole genome shotgun (WGS) entry which is preliminary data.</text>
</comment>
<dbReference type="Proteomes" id="UP000237846">
    <property type="component" value="Unassembled WGS sequence"/>
</dbReference>
<proteinExistence type="predicted"/>
<evidence type="ECO:0000313" key="2">
    <source>
        <dbReference type="EMBL" id="PRX90854.1"/>
    </source>
</evidence>
<organism evidence="2 3">
    <name type="scientific">Allonocardiopsis opalescens</name>
    <dbReference type="NCBI Taxonomy" id="1144618"/>
    <lineage>
        <taxon>Bacteria</taxon>
        <taxon>Bacillati</taxon>
        <taxon>Actinomycetota</taxon>
        <taxon>Actinomycetes</taxon>
        <taxon>Streptosporangiales</taxon>
        <taxon>Allonocardiopsis</taxon>
    </lineage>
</organism>
<name>A0A2T0PPN7_9ACTN</name>
<accession>A0A2T0PPN7</accession>
<keyword evidence="3" id="KW-1185">Reference proteome</keyword>
<protein>
    <recommendedName>
        <fullName evidence="4">AlpA family transcriptional regulator</fullName>
    </recommendedName>
</protein>
<sequence length="102" mass="11127">MPASQGSNPHVNRRTNARRITSSQVKAPAGATQLAVGTKGDALLSMPEICDLVRRPEGTVRDWILKGGEDAPPIWKLRGRRVAWKSELIAWLNAQRAASLSD</sequence>
<evidence type="ECO:0008006" key="4">
    <source>
        <dbReference type="Google" id="ProtNLM"/>
    </source>
</evidence>
<dbReference type="EMBL" id="PVZC01000016">
    <property type="protein sequence ID" value="PRX90854.1"/>
    <property type="molecule type" value="Genomic_DNA"/>
</dbReference>